<evidence type="ECO:0000256" key="5">
    <source>
        <dbReference type="ARBA" id="ARBA00029392"/>
    </source>
</evidence>
<dbReference type="AlphaFoldDB" id="A0A433QMQ5"/>
<dbReference type="GO" id="GO:0005737">
    <property type="term" value="C:cytoplasm"/>
    <property type="evidence" value="ECO:0007669"/>
    <property type="project" value="TreeGrafter"/>
</dbReference>
<feature type="compositionally biased region" description="Polar residues" evidence="8">
    <location>
        <begin position="20"/>
        <end position="34"/>
    </location>
</feature>
<comment type="caution">
    <text evidence="10">The sequence shown here is derived from an EMBL/GenBank/DDBJ whole genome shotgun (WGS) entry which is preliminary data.</text>
</comment>
<protein>
    <recommendedName>
        <fullName evidence="3">Acyl-protein thioesterase 1</fullName>
        <ecNumber evidence="2">3.1.2.22</ecNumber>
    </recommendedName>
    <alternativeName>
        <fullName evidence="6">Palmitoyl-protein hydrolase</fullName>
    </alternativeName>
</protein>
<dbReference type="PANTHER" id="PTHR10655">
    <property type="entry name" value="LYSOPHOSPHOLIPASE-RELATED"/>
    <property type="match status" value="1"/>
</dbReference>
<dbReference type="Proteomes" id="UP000274822">
    <property type="component" value="Unassembled WGS sequence"/>
</dbReference>
<dbReference type="InterPro" id="IPR050565">
    <property type="entry name" value="LYPA1-2/EST-like"/>
</dbReference>
<evidence type="ECO:0000256" key="4">
    <source>
        <dbReference type="ARBA" id="ARBA00022801"/>
    </source>
</evidence>
<evidence type="ECO:0000259" key="9">
    <source>
        <dbReference type="Pfam" id="PF02230"/>
    </source>
</evidence>
<evidence type="ECO:0000313" key="10">
    <source>
        <dbReference type="EMBL" id="RUS31061.1"/>
    </source>
</evidence>
<evidence type="ECO:0000256" key="7">
    <source>
        <dbReference type="ARBA" id="ARBA00047337"/>
    </source>
</evidence>
<dbReference type="GO" id="GO:0008474">
    <property type="term" value="F:palmitoyl-(protein) hydrolase activity"/>
    <property type="evidence" value="ECO:0007669"/>
    <property type="project" value="UniProtKB-EC"/>
</dbReference>
<dbReference type="Gene3D" id="3.40.50.1820">
    <property type="entry name" value="alpha/beta hydrolase"/>
    <property type="match status" value="1"/>
</dbReference>
<accession>A0A433QMQ5</accession>
<gene>
    <name evidence="10" type="ORF">BC938DRAFT_478540</name>
</gene>
<evidence type="ECO:0000256" key="1">
    <source>
        <dbReference type="ARBA" id="ARBA00006499"/>
    </source>
</evidence>
<dbReference type="EMBL" id="RBNJ01003323">
    <property type="protein sequence ID" value="RUS31061.1"/>
    <property type="molecule type" value="Genomic_DNA"/>
</dbReference>
<proteinExistence type="inferred from homology"/>
<evidence type="ECO:0000256" key="8">
    <source>
        <dbReference type="SAM" id="MobiDB-lite"/>
    </source>
</evidence>
<evidence type="ECO:0000256" key="2">
    <source>
        <dbReference type="ARBA" id="ARBA00012423"/>
    </source>
</evidence>
<dbReference type="SUPFAM" id="SSF53474">
    <property type="entry name" value="alpha/beta-Hydrolases"/>
    <property type="match status" value="1"/>
</dbReference>
<keyword evidence="4" id="KW-0378">Hydrolase</keyword>
<evidence type="ECO:0000313" key="11">
    <source>
        <dbReference type="Proteomes" id="UP000274822"/>
    </source>
</evidence>
<name>A0A433QMQ5_9FUNG</name>
<sequence>MAWQTPSSRRHPPPPPYKMQSITVKPSFPTTSKNPKAKSPIPSATPLKFQYTPSKDGVDLNLLILFHGLGKPKSRMRATRVQATDAAPFSTGDTEKPFAQLGERLQLPQTATLAVRAPALIPYFDDGFEWFPSFDLSTGDNLPDAHPTRLSGLHATRALLTAFLTTHLIPHCGFDPSNIFLFGFAQGATVALDLALFGVVRNLGGVVGVAGYLLGAQATGERVPERRFEGPVLILQGEREFSGRAVPEKEFEQLKKFCDPSAKVAQVFVPGKGGEMPNSEREWRAVHTFFAAHLARRILQLEGMSDVYEVTVSGRVVVPQG</sequence>
<dbReference type="PANTHER" id="PTHR10655:SF17">
    <property type="entry name" value="LYSOPHOSPHOLIPASE-LIKE PROTEIN 1"/>
    <property type="match status" value="1"/>
</dbReference>
<dbReference type="InterPro" id="IPR029058">
    <property type="entry name" value="AB_hydrolase_fold"/>
</dbReference>
<feature type="domain" description="Phospholipase/carboxylesterase/thioesterase" evidence="9">
    <location>
        <begin position="92"/>
        <end position="219"/>
    </location>
</feature>
<dbReference type="GO" id="GO:0052689">
    <property type="term" value="F:carboxylic ester hydrolase activity"/>
    <property type="evidence" value="ECO:0007669"/>
    <property type="project" value="TreeGrafter"/>
</dbReference>
<comment type="similarity">
    <text evidence="1">Belongs to the AB hydrolase superfamily. AB hydrolase 2 family.</text>
</comment>
<keyword evidence="11" id="KW-1185">Reference proteome</keyword>
<reference evidence="10 11" key="1">
    <citation type="journal article" date="2018" name="New Phytol.">
        <title>Phylogenomics of Endogonaceae and evolution of mycorrhizas within Mucoromycota.</title>
        <authorList>
            <person name="Chang Y."/>
            <person name="Desiro A."/>
            <person name="Na H."/>
            <person name="Sandor L."/>
            <person name="Lipzen A."/>
            <person name="Clum A."/>
            <person name="Barry K."/>
            <person name="Grigoriev I.V."/>
            <person name="Martin F.M."/>
            <person name="Stajich J.E."/>
            <person name="Smith M.E."/>
            <person name="Bonito G."/>
            <person name="Spatafora J.W."/>
        </authorList>
    </citation>
    <scope>NUCLEOTIDE SEQUENCE [LARGE SCALE GENOMIC DNA]</scope>
    <source>
        <strain evidence="10 11">AD002</strain>
    </source>
</reference>
<organism evidence="10 11">
    <name type="scientific">Jimgerdemannia flammicorona</name>
    <dbReference type="NCBI Taxonomy" id="994334"/>
    <lineage>
        <taxon>Eukaryota</taxon>
        <taxon>Fungi</taxon>
        <taxon>Fungi incertae sedis</taxon>
        <taxon>Mucoromycota</taxon>
        <taxon>Mucoromycotina</taxon>
        <taxon>Endogonomycetes</taxon>
        <taxon>Endogonales</taxon>
        <taxon>Endogonaceae</taxon>
        <taxon>Jimgerdemannia</taxon>
    </lineage>
</organism>
<dbReference type="Pfam" id="PF02230">
    <property type="entry name" value="Abhydrolase_2"/>
    <property type="match status" value="1"/>
</dbReference>
<feature type="region of interest" description="Disordered" evidence="8">
    <location>
        <begin position="1"/>
        <end position="45"/>
    </location>
</feature>
<evidence type="ECO:0000256" key="3">
    <source>
        <dbReference type="ARBA" id="ARBA00014923"/>
    </source>
</evidence>
<comment type="function">
    <text evidence="5">Hydrolyzes fatty acids from S-acylated cysteine residues in proteins with a strong preference for palmitoylated G-alpha proteins over other acyl substrates. Mediates the deacylation of G-alpha proteins such as GPA1 in vivo, but has weak or no activity toward palmitoylated Ras proteins. Has weak lysophospholipase activity in vitro; however such activity may not exist in vivo.</text>
</comment>
<comment type="catalytic activity">
    <reaction evidence="7">
        <text>S-hexadecanoyl-L-cysteinyl-[protein] + H2O = L-cysteinyl-[protein] + hexadecanoate + H(+)</text>
        <dbReference type="Rhea" id="RHEA:19233"/>
        <dbReference type="Rhea" id="RHEA-COMP:10131"/>
        <dbReference type="Rhea" id="RHEA-COMP:11032"/>
        <dbReference type="ChEBI" id="CHEBI:7896"/>
        <dbReference type="ChEBI" id="CHEBI:15377"/>
        <dbReference type="ChEBI" id="CHEBI:15378"/>
        <dbReference type="ChEBI" id="CHEBI:29950"/>
        <dbReference type="ChEBI" id="CHEBI:74151"/>
        <dbReference type="EC" id="3.1.2.22"/>
    </reaction>
</comment>
<evidence type="ECO:0000256" key="6">
    <source>
        <dbReference type="ARBA" id="ARBA00031195"/>
    </source>
</evidence>
<dbReference type="InterPro" id="IPR003140">
    <property type="entry name" value="PLipase/COase/thioEstase"/>
</dbReference>
<dbReference type="EC" id="3.1.2.22" evidence="2"/>